<dbReference type="PANTHER" id="PTHR42693">
    <property type="entry name" value="ARYLSULFATASE FAMILY MEMBER"/>
    <property type="match status" value="1"/>
</dbReference>
<keyword evidence="7" id="KW-1185">Reference proteome</keyword>
<dbReference type="Proteomes" id="UP001324993">
    <property type="component" value="Chromosome"/>
</dbReference>
<dbReference type="PROSITE" id="PS00018">
    <property type="entry name" value="EF_HAND_1"/>
    <property type="match status" value="1"/>
</dbReference>
<dbReference type="InterPro" id="IPR050738">
    <property type="entry name" value="Sulfatase"/>
</dbReference>
<evidence type="ECO:0000259" key="4">
    <source>
        <dbReference type="Pfam" id="PF00884"/>
    </source>
</evidence>
<feature type="domain" description="Golvesin/Xly CBD-like" evidence="5">
    <location>
        <begin position="631"/>
        <end position="723"/>
    </location>
</feature>
<reference evidence="6 7" key="1">
    <citation type="submission" date="2023-11" db="EMBL/GenBank/DDBJ databases">
        <title>Coraliomargarita sp. nov., isolated from marine algae.</title>
        <authorList>
            <person name="Lee J.K."/>
            <person name="Baek J.H."/>
            <person name="Kim J.M."/>
            <person name="Choi D.G."/>
            <person name="Jeon C.O."/>
        </authorList>
    </citation>
    <scope>NUCLEOTIDE SEQUENCE [LARGE SCALE GENOMIC DNA]</scope>
    <source>
        <strain evidence="6 7">J2-16</strain>
    </source>
</reference>
<name>A0ABZ0RII5_9BACT</name>
<gene>
    <name evidence="6" type="ORF">SH580_17350</name>
</gene>
<dbReference type="Pfam" id="PF00884">
    <property type="entry name" value="Sulfatase"/>
    <property type="match status" value="1"/>
</dbReference>
<dbReference type="PANTHER" id="PTHR42693:SF53">
    <property type="entry name" value="ENDO-4-O-SULFATASE"/>
    <property type="match status" value="1"/>
</dbReference>
<organism evidence="6 7">
    <name type="scientific">Coraliomargarita algicola</name>
    <dbReference type="NCBI Taxonomy" id="3092156"/>
    <lineage>
        <taxon>Bacteria</taxon>
        <taxon>Pseudomonadati</taxon>
        <taxon>Verrucomicrobiota</taxon>
        <taxon>Opitutia</taxon>
        <taxon>Puniceicoccales</taxon>
        <taxon>Coraliomargaritaceae</taxon>
        <taxon>Coraliomargarita</taxon>
    </lineage>
</organism>
<sequence length="870" mass="93957">MAAEGVRFSRMYTSPVCTPARMSLHTSLYADEHGYTSVLPVHYGSKVKVDFKNQFGTFAQQFRDQGYDTCTTGKWQLATLSHYPDHIRSAGFDSWCVWQIWDGDNNVKTERYWDPFINRDGSILPVTSNDFGPDILYDYVLEKLQAAALPDAPPVLIMHNMMLPHTPIIDTPDDVAAGTTGDIYSMVHYLDKLVGGIRDEVERLGIQDNTYILFLGDNGTEASHTSGFKDGVKRETVDGTVTDGKWNPVHGGCHVPFIVWGPDSIAPGGTVVDDLVDMTDIYPTVCSLAGVPLPSDHPIRGRSIRPQLEGRPGLTRSVTHGGIDGSRTIFDGEWRLNNDGVLRDSRNLPTEIVVPLGDPEGDAARERLELLDNARKLEVVADEEQWVVDDRDTAKVTSTGLWAEQSQTGGYYGNGYQQTASSSEPASGALTLSSFTSTEPADDQLGVVTAISVGSQSYSTLITGTLSGVTSSDLLKIAASDTFPTDASVAIGINNLDTATLNSQFTVDFAQVVADTDRFYIFDCNGSPTADGSNDVTIQALDAAAQPVGSPFAISNISMLDGNPTISGRNWDRSSGSATLLNRTIGTVTWTLADMGLSESDNVTGYQLTSSNLDTAAVGLAIADSGAAPVAGEAQTFVYTYTVPESGDYTISLRWTAGTDRASQVPVTVSDSVTTWNYQVNQQLNGGTWNTLDTLNLEAGAECVVTLSADEVDGVVVADALRVAPEGVAGVRFEDWQRVYFTSEELSDAALEATLWGALADPDGDGRVNKLEFGLGGHPRIHEVQNSRPSIDVGASETKVHVILRSGTSSHAVQFLASQTLAANSWRSPSEHAFSLKNTMELSRDFHEYWYASNSSEPLPKKVFFRVEIP</sequence>
<proteinExistence type="inferred from homology"/>
<dbReference type="Gene3D" id="2.60.120.260">
    <property type="entry name" value="Galactose-binding domain-like"/>
    <property type="match status" value="1"/>
</dbReference>
<evidence type="ECO:0000256" key="3">
    <source>
        <dbReference type="SAM" id="MobiDB-lite"/>
    </source>
</evidence>
<evidence type="ECO:0000256" key="1">
    <source>
        <dbReference type="ARBA" id="ARBA00008779"/>
    </source>
</evidence>
<evidence type="ECO:0000259" key="5">
    <source>
        <dbReference type="Pfam" id="PF25275"/>
    </source>
</evidence>
<evidence type="ECO:0000313" key="6">
    <source>
        <dbReference type="EMBL" id="WPJ95191.1"/>
    </source>
</evidence>
<dbReference type="InterPro" id="IPR018247">
    <property type="entry name" value="EF_Hand_1_Ca_BS"/>
</dbReference>
<evidence type="ECO:0000256" key="2">
    <source>
        <dbReference type="ARBA" id="ARBA00022801"/>
    </source>
</evidence>
<dbReference type="RefSeq" id="WP_319832084.1">
    <property type="nucleotide sequence ID" value="NZ_CP138858.1"/>
</dbReference>
<dbReference type="EMBL" id="CP138858">
    <property type="protein sequence ID" value="WPJ95191.1"/>
    <property type="molecule type" value="Genomic_DNA"/>
</dbReference>
<dbReference type="SUPFAM" id="SSF53649">
    <property type="entry name" value="Alkaline phosphatase-like"/>
    <property type="match status" value="1"/>
</dbReference>
<evidence type="ECO:0000313" key="7">
    <source>
        <dbReference type="Proteomes" id="UP001324993"/>
    </source>
</evidence>
<dbReference type="InterPro" id="IPR033803">
    <property type="entry name" value="CBD-like_Golvesin-Xly"/>
</dbReference>
<feature type="domain" description="Sulfatase N-terminal" evidence="4">
    <location>
        <begin position="1"/>
        <end position="291"/>
    </location>
</feature>
<dbReference type="InterPro" id="IPR000917">
    <property type="entry name" value="Sulfatase_N"/>
</dbReference>
<protein>
    <submittedName>
        <fullName evidence="6">Sulfatase-like hydrolase/transferase</fullName>
    </submittedName>
</protein>
<dbReference type="Pfam" id="PF25275">
    <property type="entry name" value="Golvesin_C"/>
    <property type="match status" value="1"/>
</dbReference>
<feature type="region of interest" description="Disordered" evidence="3">
    <location>
        <begin position="297"/>
        <end position="320"/>
    </location>
</feature>
<comment type="similarity">
    <text evidence="1">Belongs to the sulfatase family.</text>
</comment>
<dbReference type="Gene3D" id="3.40.720.10">
    <property type="entry name" value="Alkaline Phosphatase, subunit A"/>
    <property type="match status" value="1"/>
</dbReference>
<keyword evidence="2" id="KW-0378">Hydrolase</keyword>
<dbReference type="InterPro" id="IPR017850">
    <property type="entry name" value="Alkaline_phosphatase_core_sf"/>
</dbReference>
<accession>A0ABZ0RII5</accession>